<dbReference type="Proteomes" id="UP000287023">
    <property type="component" value="Unassembled WGS sequence"/>
</dbReference>
<dbReference type="OrthoDB" id="9791944at2"/>
<dbReference type="SUPFAM" id="SSF53335">
    <property type="entry name" value="S-adenosyl-L-methionine-dependent methyltransferases"/>
    <property type="match status" value="1"/>
</dbReference>
<dbReference type="EMBL" id="RZHF01000004">
    <property type="protein sequence ID" value="RUR34190.1"/>
    <property type="molecule type" value="Genomic_DNA"/>
</dbReference>
<sequence>MPLSLIQNRKSETTMQCCPLCNATTVVPYHQDRRRDYYQCATCLLVFVPPEQHLNASDEKAEYDRHQNSPHDTGYRHFLGRLFTPLLAKLPAGANGLDFGAGPGPTLSLMFEEAGHPMAIYDVFYAPDTQVLMQTYAFITATEVLEHLAQPGKVLAQLIGQLKPGGYLGLMTKRVTTPAAFARWHYINDPTHVCFFSEATFKWWAEKHQLIVEFPGNDTVILQKH</sequence>
<evidence type="ECO:0000313" key="2">
    <source>
        <dbReference type="Proteomes" id="UP000287023"/>
    </source>
</evidence>
<protein>
    <submittedName>
        <fullName evidence="1">Class I SAM-dependent methyltransferase</fullName>
    </submittedName>
</protein>
<comment type="caution">
    <text evidence="1">The sequence shown here is derived from an EMBL/GenBank/DDBJ whole genome shotgun (WGS) entry which is preliminary data.</text>
</comment>
<gene>
    <name evidence="1" type="ORF">ELY38_00890</name>
</gene>
<reference evidence="1 2" key="1">
    <citation type="submission" date="2018-12" db="EMBL/GenBank/DDBJ databases">
        <title>three novel Halomonas strain isolated from plants.</title>
        <authorList>
            <person name="Sun C."/>
        </authorList>
    </citation>
    <scope>NUCLEOTIDE SEQUENCE [LARGE SCALE GENOMIC DNA]</scope>
    <source>
        <strain evidence="1 2">JCM 18142</strain>
    </source>
</reference>
<keyword evidence="2" id="KW-1185">Reference proteome</keyword>
<proteinExistence type="predicted"/>
<keyword evidence="1" id="KW-0808">Transferase</keyword>
<dbReference type="Gene3D" id="3.40.50.150">
    <property type="entry name" value="Vaccinia Virus protein VP39"/>
    <property type="match status" value="1"/>
</dbReference>
<dbReference type="GO" id="GO:0008168">
    <property type="term" value="F:methyltransferase activity"/>
    <property type="evidence" value="ECO:0007669"/>
    <property type="project" value="UniProtKB-KW"/>
</dbReference>
<dbReference type="InterPro" id="IPR029063">
    <property type="entry name" value="SAM-dependent_MTases_sf"/>
</dbReference>
<accession>A0A433KXE9</accession>
<dbReference type="Pfam" id="PF13489">
    <property type="entry name" value="Methyltransf_23"/>
    <property type="match status" value="1"/>
</dbReference>
<organism evidence="1 2">
    <name type="scientific">Vreelandella nanhaiensis</name>
    <dbReference type="NCBI Taxonomy" id="1258546"/>
    <lineage>
        <taxon>Bacteria</taxon>
        <taxon>Pseudomonadati</taxon>
        <taxon>Pseudomonadota</taxon>
        <taxon>Gammaproteobacteria</taxon>
        <taxon>Oceanospirillales</taxon>
        <taxon>Halomonadaceae</taxon>
        <taxon>Vreelandella</taxon>
    </lineage>
</organism>
<keyword evidence="1" id="KW-0489">Methyltransferase</keyword>
<dbReference type="GO" id="GO:0032259">
    <property type="term" value="P:methylation"/>
    <property type="evidence" value="ECO:0007669"/>
    <property type="project" value="UniProtKB-KW"/>
</dbReference>
<evidence type="ECO:0000313" key="1">
    <source>
        <dbReference type="EMBL" id="RUR34190.1"/>
    </source>
</evidence>
<name>A0A433KXE9_9GAMM</name>
<dbReference type="AlphaFoldDB" id="A0A433KXE9"/>